<sequence length="146" mass="16910">MYFLPENELEITWMRKSTPRALEGHAWYKETYCLFESEQQLDSEGKAPAVYKLYSLAGQALANELARERLFEIDRHPRFLELSRHLASTLDNRHTSDMQFIGRFVAIPVAHTKSGRGLQWAQDRIAGTIPQSLKWMLSRASLSVRE</sequence>
<accession>A0AA48M1Z9</accession>
<protein>
    <submittedName>
        <fullName evidence="1">Uncharacterized protein</fullName>
    </submittedName>
</protein>
<dbReference type="AlphaFoldDB" id="A0AA48M1Z9"/>
<reference evidence="1" key="1">
    <citation type="submission" date="2023-07" db="EMBL/GenBank/DDBJ databases">
        <authorList>
            <person name="Pelsma A.J. K."/>
        </authorList>
    </citation>
    <scope>NUCLEOTIDE SEQUENCE</scope>
</reference>
<gene>
    <name evidence="1" type="ORF">AMST5_02480</name>
</gene>
<organism evidence="1">
    <name type="scientific">freshwater sediment metagenome</name>
    <dbReference type="NCBI Taxonomy" id="556182"/>
    <lineage>
        <taxon>unclassified sequences</taxon>
        <taxon>metagenomes</taxon>
        <taxon>ecological metagenomes</taxon>
    </lineage>
</organism>
<evidence type="ECO:0000313" key="1">
    <source>
        <dbReference type="EMBL" id="CAJ0873121.1"/>
    </source>
</evidence>
<name>A0AA48M1Z9_9ZZZZ</name>
<dbReference type="EMBL" id="OY288114">
    <property type="protein sequence ID" value="CAJ0873121.1"/>
    <property type="molecule type" value="Genomic_DNA"/>
</dbReference>
<proteinExistence type="predicted"/>